<keyword evidence="3" id="KW-1185">Reference proteome</keyword>
<dbReference type="InterPro" id="IPR002189">
    <property type="entry name" value="CapZ_alpha"/>
</dbReference>
<evidence type="ECO:0000256" key="1">
    <source>
        <dbReference type="RuleBase" id="RU365077"/>
    </source>
</evidence>
<dbReference type="SUPFAM" id="SSF90096">
    <property type="entry name" value="Subunits of heterodimeric actin filament capping protein Capz"/>
    <property type="match status" value="1"/>
</dbReference>
<dbReference type="GO" id="GO:0030863">
    <property type="term" value="C:cortical cytoskeleton"/>
    <property type="evidence" value="ECO:0007669"/>
    <property type="project" value="TreeGrafter"/>
</dbReference>
<reference evidence="2" key="2">
    <citation type="submission" date="2025-08" db="UniProtKB">
        <authorList>
            <consortium name="Ensembl"/>
        </authorList>
    </citation>
    <scope>IDENTIFICATION</scope>
</reference>
<dbReference type="GO" id="GO:0030036">
    <property type="term" value="P:actin cytoskeleton organization"/>
    <property type="evidence" value="ECO:0007669"/>
    <property type="project" value="TreeGrafter"/>
</dbReference>
<keyword evidence="1" id="KW-0009">Actin-binding</keyword>
<dbReference type="GO" id="GO:0051016">
    <property type="term" value="P:barbed-end actin filament capping"/>
    <property type="evidence" value="ECO:0007669"/>
    <property type="project" value="UniProtKB-UniRule"/>
</dbReference>
<dbReference type="GeneTree" id="ENSGT00950000183119"/>
<dbReference type="InterPro" id="IPR042489">
    <property type="entry name" value="CapZ_alpha_1"/>
</dbReference>
<dbReference type="OMA" id="KHHEVEN"/>
<gene>
    <name evidence="2" type="primary">CAPZA1</name>
</gene>
<dbReference type="InterPro" id="IPR037282">
    <property type="entry name" value="CapZ_alpha/beta"/>
</dbReference>
<evidence type="ECO:0000313" key="3">
    <source>
        <dbReference type="Proteomes" id="UP000005226"/>
    </source>
</evidence>
<name>A0A674PPJ1_TAKRU</name>
<dbReference type="PANTHER" id="PTHR10653">
    <property type="entry name" value="F-ACTIN-CAPPING PROTEIN SUBUNIT ALPHA"/>
    <property type="match status" value="1"/>
</dbReference>
<dbReference type="InParanoid" id="A0A674PPJ1"/>
<dbReference type="Gene3D" id="3.30.1140.60">
    <property type="entry name" value="F-actin capping protein, alpha subunit"/>
    <property type="match status" value="1"/>
</dbReference>
<dbReference type="GO" id="GO:0051015">
    <property type="term" value="F:actin filament binding"/>
    <property type="evidence" value="ECO:0007669"/>
    <property type="project" value="TreeGrafter"/>
</dbReference>
<sequence>GWDFEEPCSRFKHCFRKNDNFLKHTPPGEFNEVFNDIQILLNNDGLLKEGAAHVFAQYNMEQFILAKIDGFDDKASVFLDEHGVLRNGRFVDPHNKISLKFDHLWRDACESALKDYIAQYYPSGVCTVYGKRIDGQKIITACIEGHQFDIQLQVVVSAPGHQSSHLPPVGSLIAIGDEPDEGGVIRKLDQFDRLVA</sequence>
<evidence type="ECO:0000313" key="2">
    <source>
        <dbReference type="Ensembl" id="ENSTRUP00000087717.1"/>
    </source>
</evidence>
<keyword evidence="1" id="KW-0117">Actin capping</keyword>
<dbReference type="PANTHER" id="PTHR10653:SF5">
    <property type="entry name" value="F-ACTIN-CAPPING PROTEIN SUBUNIT ALPHA-1"/>
    <property type="match status" value="1"/>
</dbReference>
<dbReference type="Ensembl" id="ENSTRUT00000088829.1">
    <property type="protein sequence ID" value="ENSTRUP00000087717.1"/>
    <property type="gene ID" value="ENSTRUG00000030247.1"/>
</dbReference>
<proteinExistence type="inferred from homology"/>
<dbReference type="AlphaFoldDB" id="A0A674PPJ1"/>
<comment type="subunit">
    <text evidence="1">Heterodimer of an alpha and a beta subunit.</text>
</comment>
<dbReference type="Proteomes" id="UP000005226">
    <property type="component" value="Chromosome 19"/>
</dbReference>
<protein>
    <recommendedName>
        <fullName evidence="1">F-actin-capping protein subunit alpha</fullName>
    </recommendedName>
</protein>
<comment type="function">
    <text evidence="1">F-actin-capping proteins bind in a Ca(2+)-independent manner to the fast growing ends of actin filaments (barbed end) thereby blocking the exchange of subunits at these ends. Unlike other capping proteins (such as gelsolin and severin), these proteins do not sever actin filaments.</text>
</comment>
<reference evidence="2 3" key="1">
    <citation type="journal article" date="2011" name="Genome Biol. Evol.">
        <title>Integration of the genetic map and genome assembly of fugu facilitates insights into distinct features of genome evolution in teleosts and mammals.</title>
        <authorList>
            <person name="Kai W."/>
            <person name="Kikuchi K."/>
            <person name="Tohari S."/>
            <person name="Chew A.K."/>
            <person name="Tay A."/>
            <person name="Fujiwara A."/>
            <person name="Hosoya S."/>
            <person name="Suetake H."/>
            <person name="Naruse K."/>
            <person name="Brenner S."/>
            <person name="Suzuki Y."/>
            <person name="Venkatesh B."/>
        </authorList>
    </citation>
    <scope>NUCLEOTIDE SEQUENCE [LARGE SCALE GENOMIC DNA]</scope>
</reference>
<dbReference type="GO" id="GO:0008290">
    <property type="term" value="C:F-actin capping protein complex"/>
    <property type="evidence" value="ECO:0007669"/>
    <property type="project" value="UniProtKB-UniRule"/>
</dbReference>
<dbReference type="Pfam" id="PF01267">
    <property type="entry name" value="F-actin_cap_A"/>
    <property type="match status" value="1"/>
</dbReference>
<accession>A0A674PPJ1</accession>
<organism evidence="2 3">
    <name type="scientific">Takifugu rubripes</name>
    <name type="common">Japanese pufferfish</name>
    <name type="synonym">Fugu rubripes</name>
    <dbReference type="NCBI Taxonomy" id="31033"/>
    <lineage>
        <taxon>Eukaryota</taxon>
        <taxon>Metazoa</taxon>
        <taxon>Chordata</taxon>
        <taxon>Craniata</taxon>
        <taxon>Vertebrata</taxon>
        <taxon>Euteleostomi</taxon>
        <taxon>Actinopterygii</taxon>
        <taxon>Neopterygii</taxon>
        <taxon>Teleostei</taxon>
        <taxon>Neoteleostei</taxon>
        <taxon>Acanthomorphata</taxon>
        <taxon>Eupercaria</taxon>
        <taxon>Tetraodontiformes</taxon>
        <taxon>Tetradontoidea</taxon>
        <taxon>Tetraodontidae</taxon>
        <taxon>Takifugu</taxon>
    </lineage>
</organism>
<reference evidence="2" key="3">
    <citation type="submission" date="2025-09" db="UniProtKB">
        <authorList>
            <consortium name="Ensembl"/>
        </authorList>
    </citation>
    <scope>IDENTIFICATION</scope>
</reference>
<comment type="similarity">
    <text evidence="1">Belongs to the F-actin-capping protein alpha subunit family.</text>
</comment>